<reference evidence="1 2" key="1">
    <citation type="submission" date="2019-09" db="EMBL/GenBank/DDBJ databases">
        <authorList>
            <person name="Depoorter E."/>
        </authorList>
    </citation>
    <scope>NUCLEOTIDE SEQUENCE [LARGE SCALE GENOMIC DNA]</scope>
    <source>
        <strain evidence="1">LMG 30113</strain>
    </source>
</reference>
<organism evidence="1 2">
    <name type="scientific">Burkholderia paludis</name>
    <dbReference type="NCBI Taxonomy" id="1506587"/>
    <lineage>
        <taxon>Bacteria</taxon>
        <taxon>Pseudomonadati</taxon>
        <taxon>Pseudomonadota</taxon>
        <taxon>Betaproteobacteria</taxon>
        <taxon>Burkholderiales</taxon>
        <taxon>Burkholderiaceae</taxon>
        <taxon>Burkholderia</taxon>
        <taxon>Burkholderia cepacia complex</taxon>
    </lineage>
</organism>
<dbReference type="PROSITE" id="PS51197">
    <property type="entry name" value="HTH_RRF2_2"/>
    <property type="match status" value="1"/>
</dbReference>
<proteinExistence type="predicted"/>
<dbReference type="InterPro" id="IPR036388">
    <property type="entry name" value="WH-like_DNA-bd_sf"/>
</dbReference>
<dbReference type="InterPro" id="IPR000944">
    <property type="entry name" value="Tscrpt_reg_Rrf2"/>
</dbReference>
<evidence type="ECO:0000313" key="1">
    <source>
        <dbReference type="EMBL" id="VWC36292.1"/>
    </source>
</evidence>
<dbReference type="Gene3D" id="1.10.10.10">
    <property type="entry name" value="Winged helix-like DNA-binding domain superfamily/Winged helix DNA-binding domain"/>
    <property type="match status" value="1"/>
</dbReference>
<dbReference type="Pfam" id="PF02082">
    <property type="entry name" value="Rrf2"/>
    <property type="match status" value="1"/>
</dbReference>
<dbReference type="InterPro" id="IPR036390">
    <property type="entry name" value="WH_DNA-bd_sf"/>
</dbReference>
<evidence type="ECO:0000313" key="2">
    <source>
        <dbReference type="Proteomes" id="UP000494330"/>
    </source>
</evidence>
<dbReference type="GO" id="GO:0003700">
    <property type="term" value="F:DNA-binding transcription factor activity"/>
    <property type="evidence" value="ECO:0007669"/>
    <property type="project" value="TreeGrafter"/>
</dbReference>
<protein>
    <submittedName>
        <fullName evidence="1">Transcriptional regulator</fullName>
    </submittedName>
</protein>
<accession>A0A6J5ENK2</accession>
<dbReference type="PROSITE" id="PS01332">
    <property type="entry name" value="HTH_RRF2_1"/>
    <property type="match status" value="1"/>
</dbReference>
<dbReference type="PANTHER" id="PTHR33221:SF13">
    <property type="entry name" value="TRANSCRIPTIONAL REGULATOR-RELATED"/>
    <property type="match status" value="1"/>
</dbReference>
<dbReference type="SUPFAM" id="SSF46785">
    <property type="entry name" value="Winged helix' DNA-binding domain"/>
    <property type="match status" value="1"/>
</dbReference>
<dbReference type="PANTHER" id="PTHR33221">
    <property type="entry name" value="WINGED HELIX-TURN-HELIX TRANSCRIPTIONAL REGULATOR, RRF2 FAMILY"/>
    <property type="match status" value="1"/>
</dbReference>
<sequence length="273" mass="29384">MRWICCFTATHASCSPPGSDVGTGDLPAGEAPPVAWRPSRLSNLALQRKVPPPDRPWRKCCDSRPALISAGASGSKRDVLQRSTDPYTLYTPTFQVLVKAMSFISTGVEYGLHCLIYLADPSAGVRGASVRDLAELQGVSGEYLAKLFTKLAKAGIVTATEGVRGGFTLARAADRITVLDVVEAIDGDKPLFDCREIRSRCAVFGETAPAWATRGVCSIHAVMQAAEKSMREELEKHTLAGLADRTMAKAPASFGDHVVNWLNDRAASRRHEG</sequence>
<gene>
    <name evidence="1" type="ORF">BPA30113_06599</name>
</gene>
<keyword evidence="2" id="KW-1185">Reference proteome</keyword>
<dbReference type="InterPro" id="IPR030489">
    <property type="entry name" value="TR_Rrf2-type_CS"/>
</dbReference>
<dbReference type="EMBL" id="CABVQD010000037">
    <property type="protein sequence ID" value="VWC36292.1"/>
    <property type="molecule type" value="Genomic_DNA"/>
</dbReference>
<dbReference type="GO" id="GO:0005829">
    <property type="term" value="C:cytosol"/>
    <property type="evidence" value="ECO:0007669"/>
    <property type="project" value="TreeGrafter"/>
</dbReference>
<dbReference type="AlphaFoldDB" id="A0A6J5ENK2"/>
<name>A0A6J5ENK2_9BURK</name>
<dbReference type="NCBIfam" id="TIGR00738">
    <property type="entry name" value="rrf2_super"/>
    <property type="match status" value="1"/>
</dbReference>
<dbReference type="Proteomes" id="UP000494330">
    <property type="component" value="Unassembled WGS sequence"/>
</dbReference>